<dbReference type="AlphaFoldDB" id="A0A1M4XRC9"/>
<reference evidence="2" key="1">
    <citation type="submission" date="2016-11" db="EMBL/GenBank/DDBJ databases">
        <authorList>
            <person name="Varghese N."/>
            <person name="Submissions S."/>
        </authorList>
    </citation>
    <scope>NUCLEOTIDE SEQUENCE [LARGE SCALE GENOMIC DNA]</scope>
    <source>
        <strain evidence="2">DSM 19514</strain>
    </source>
</reference>
<protein>
    <submittedName>
        <fullName evidence="1">Uncharacterized protein</fullName>
    </submittedName>
</protein>
<organism evidence="1 2">
    <name type="scientific">Ferrithrix thermotolerans DSM 19514</name>
    <dbReference type="NCBI Taxonomy" id="1121881"/>
    <lineage>
        <taxon>Bacteria</taxon>
        <taxon>Bacillati</taxon>
        <taxon>Actinomycetota</taxon>
        <taxon>Acidimicrobiia</taxon>
        <taxon>Acidimicrobiales</taxon>
        <taxon>Acidimicrobiaceae</taxon>
        <taxon>Ferrithrix</taxon>
    </lineage>
</organism>
<name>A0A1M4XRC9_9ACTN</name>
<evidence type="ECO:0000313" key="2">
    <source>
        <dbReference type="Proteomes" id="UP000184295"/>
    </source>
</evidence>
<proteinExistence type="predicted"/>
<dbReference type="Proteomes" id="UP000184295">
    <property type="component" value="Unassembled WGS sequence"/>
</dbReference>
<accession>A0A1M4XRC9</accession>
<gene>
    <name evidence="1" type="ORF">SAMN02745225_02109</name>
</gene>
<keyword evidence="2" id="KW-1185">Reference proteome</keyword>
<dbReference type="STRING" id="1121881.SAMN02745225_02109"/>
<evidence type="ECO:0000313" key="1">
    <source>
        <dbReference type="EMBL" id="SHE96127.1"/>
    </source>
</evidence>
<sequence>MRETREQKGKEIIFFDVNGHLDLHGSHSGHYSRKAKFHAETLDSQYTTWVDATAEELDFHKP</sequence>
<dbReference type="EMBL" id="FQUL01000044">
    <property type="protein sequence ID" value="SHE96127.1"/>
    <property type="molecule type" value="Genomic_DNA"/>
</dbReference>
<dbReference type="RefSeq" id="WP_072792250.1">
    <property type="nucleotide sequence ID" value="NZ_FQUL01000044.1"/>
</dbReference>